<evidence type="ECO:0000256" key="2">
    <source>
        <dbReference type="ARBA" id="ARBA00010566"/>
    </source>
</evidence>
<keyword evidence="4 7" id="KW-0808">Transferase</keyword>
<feature type="active site" evidence="8">
    <location>
        <position position="260"/>
    </location>
</feature>
<evidence type="ECO:0000256" key="8">
    <source>
        <dbReference type="PIRSR" id="PIRSR001369-1"/>
    </source>
</evidence>
<name>A0A5E6MDK9_9BACT</name>
<evidence type="ECO:0000256" key="4">
    <source>
        <dbReference type="ARBA" id="ARBA00022679"/>
    </source>
</evidence>
<dbReference type="Proteomes" id="UP000334923">
    <property type="component" value="Unassembled WGS sequence"/>
</dbReference>
<evidence type="ECO:0000256" key="5">
    <source>
        <dbReference type="ARBA" id="ARBA00049052"/>
    </source>
</evidence>
<evidence type="ECO:0000256" key="1">
    <source>
        <dbReference type="ARBA" id="ARBA00004751"/>
    </source>
</evidence>
<dbReference type="Gene3D" id="1.10.230.10">
    <property type="entry name" value="Cytochrome P450-Terp, domain 2"/>
    <property type="match status" value="1"/>
</dbReference>
<dbReference type="InterPro" id="IPR016143">
    <property type="entry name" value="Citrate_synth-like_sm_a-sub"/>
</dbReference>
<accession>A0A5E6MDK9</accession>
<reference evidence="10 11" key="1">
    <citation type="submission" date="2019-09" db="EMBL/GenBank/DDBJ databases">
        <authorList>
            <person name="Cremers G."/>
        </authorList>
    </citation>
    <scope>NUCLEOTIDE SEQUENCE [LARGE SCALE GENOMIC DNA]</scope>
    <source>
        <strain evidence="10">4A</strain>
    </source>
</reference>
<keyword evidence="11" id="KW-1185">Reference proteome</keyword>
<dbReference type="FunFam" id="1.10.230.10:FF:000003">
    <property type="entry name" value="Citrate synthase"/>
    <property type="match status" value="1"/>
</dbReference>
<dbReference type="OrthoDB" id="9800864at2"/>
<dbReference type="AlphaFoldDB" id="A0A5E6MDK9"/>
<dbReference type="Pfam" id="PF00285">
    <property type="entry name" value="Citrate_synt"/>
    <property type="match status" value="1"/>
</dbReference>
<evidence type="ECO:0000256" key="6">
    <source>
        <dbReference type="ARBA" id="ARBA00049288"/>
    </source>
</evidence>
<comment type="catalytic activity">
    <reaction evidence="5">
        <text>propanoyl-CoA + oxaloacetate + H2O = (2S,3S)-2-methylcitrate + CoA + H(+)</text>
        <dbReference type="Rhea" id="RHEA:23780"/>
        <dbReference type="ChEBI" id="CHEBI:15377"/>
        <dbReference type="ChEBI" id="CHEBI:15378"/>
        <dbReference type="ChEBI" id="CHEBI:16452"/>
        <dbReference type="ChEBI" id="CHEBI:57287"/>
        <dbReference type="ChEBI" id="CHEBI:57392"/>
        <dbReference type="ChEBI" id="CHEBI:58853"/>
        <dbReference type="EC" id="2.3.3.5"/>
    </reaction>
</comment>
<dbReference type="InterPro" id="IPR002020">
    <property type="entry name" value="Citrate_synthase"/>
</dbReference>
<gene>
    <name evidence="10" type="primary">prpC</name>
    <name evidence="10" type="ORF">MAMT_00871</name>
</gene>
<evidence type="ECO:0000313" key="10">
    <source>
        <dbReference type="EMBL" id="VVM05912.1"/>
    </source>
</evidence>
<protein>
    <recommendedName>
        <fullName evidence="7">Citrate synthase</fullName>
    </recommendedName>
</protein>
<dbReference type="PANTHER" id="PTHR11739:SF25">
    <property type="entry name" value="CITRATE SYNTHASE-RELATED PROTEIN DDB_G0287281"/>
    <property type="match status" value="1"/>
</dbReference>
<evidence type="ECO:0000256" key="9">
    <source>
        <dbReference type="RuleBase" id="RU003406"/>
    </source>
</evidence>
<dbReference type="GO" id="GO:0019679">
    <property type="term" value="P:propionate metabolic process, methylcitrate cycle"/>
    <property type="evidence" value="ECO:0007669"/>
    <property type="project" value="TreeGrafter"/>
</dbReference>
<dbReference type="GO" id="GO:0006099">
    <property type="term" value="P:tricarboxylic acid cycle"/>
    <property type="evidence" value="ECO:0007669"/>
    <property type="project" value="UniProtKB-UniPathway"/>
</dbReference>
<dbReference type="InterPro" id="IPR019810">
    <property type="entry name" value="Citrate_synthase_AS"/>
</dbReference>
<dbReference type="PROSITE" id="PS00480">
    <property type="entry name" value="CITRATE_SYNTHASE"/>
    <property type="match status" value="1"/>
</dbReference>
<dbReference type="EMBL" id="CABFVA020000034">
    <property type="protein sequence ID" value="VVM05912.1"/>
    <property type="molecule type" value="Genomic_DNA"/>
</dbReference>
<dbReference type="RefSeq" id="WP_142659777.1">
    <property type="nucleotide sequence ID" value="NZ_CABFVA020000034.1"/>
</dbReference>
<evidence type="ECO:0000256" key="3">
    <source>
        <dbReference type="ARBA" id="ARBA00022532"/>
    </source>
</evidence>
<dbReference type="GO" id="GO:0050440">
    <property type="term" value="F:2-methylcitrate synthase activity"/>
    <property type="evidence" value="ECO:0007669"/>
    <property type="project" value="UniProtKB-EC"/>
</dbReference>
<comment type="pathway">
    <text evidence="1">Carbohydrate metabolism; tricarboxylic acid cycle; isocitrate from oxaloacetate: step 1/2.</text>
</comment>
<keyword evidence="3" id="KW-0816">Tricarboxylic acid cycle</keyword>
<organism evidence="10 11">
    <name type="scientific">Methylacidimicrobium tartarophylax</name>
    <dbReference type="NCBI Taxonomy" id="1041768"/>
    <lineage>
        <taxon>Bacteria</taxon>
        <taxon>Pseudomonadati</taxon>
        <taxon>Verrucomicrobiota</taxon>
        <taxon>Methylacidimicrobium</taxon>
    </lineage>
</organism>
<dbReference type="UniPathway" id="UPA00223"/>
<feature type="active site" evidence="8">
    <location>
        <position position="311"/>
    </location>
</feature>
<dbReference type="InterPro" id="IPR036969">
    <property type="entry name" value="Citrate_synthase_sf"/>
</dbReference>
<dbReference type="PRINTS" id="PR00143">
    <property type="entry name" value="CITRTSNTHASE"/>
</dbReference>
<comment type="similarity">
    <text evidence="2 7 9">Belongs to the citrate synthase family.</text>
</comment>
<dbReference type="NCBIfam" id="TIGR01800">
    <property type="entry name" value="cit_synth_II"/>
    <property type="match status" value="1"/>
</dbReference>
<dbReference type="GO" id="GO:0036440">
    <property type="term" value="F:citrate synthase activity"/>
    <property type="evidence" value="ECO:0007669"/>
    <property type="project" value="UniProtKB-EC"/>
</dbReference>
<dbReference type="PIRSF" id="PIRSF001369">
    <property type="entry name" value="Citrate_synth"/>
    <property type="match status" value="1"/>
</dbReference>
<proteinExistence type="inferred from homology"/>
<sequence>MTEQKNTSGLEGITAGETALSTVGKEGLDLTYRGYSIRDLASSSSFEEVLYLLVYGVLPSRPELDRYRNLLISLRDLPPALKTILEQLPPTANPVDILRTGCSALGTMEPEGEDRDAHAIAGRLCACFPSMLLYWHQFHRDGRRIETRAEEHRTVADQFLYLLRGEAPSPLHVRALDAALILHAEHEFNASTFTCRVIVSTLSDFYSGITGGIGALRGPLHGGADEAAMMLLERFSTPDEAEAGIRKMLEKKEKAMGFGHRVYKKGDPRAPILKALAKQLAQEAGDRSLFPVAERIENLLLSEKGLYPNVDFYSAVVYHFLDIPTFFFTPLFVIARTSGWAAHILEQRANNRLIRPLATYIGPAPRPFPKIDERG</sequence>
<comment type="catalytic activity">
    <reaction evidence="6">
        <text>oxaloacetate + acetyl-CoA + H2O = citrate + CoA + H(+)</text>
        <dbReference type="Rhea" id="RHEA:16845"/>
        <dbReference type="ChEBI" id="CHEBI:15377"/>
        <dbReference type="ChEBI" id="CHEBI:15378"/>
        <dbReference type="ChEBI" id="CHEBI:16452"/>
        <dbReference type="ChEBI" id="CHEBI:16947"/>
        <dbReference type="ChEBI" id="CHEBI:57287"/>
        <dbReference type="ChEBI" id="CHEBI:57288"/>
        <dbReference type="EC" id="2.3.3.16"/>
    </reaction>
</comment>
<dbReference type="GO" id="GO:0005975">
    <property type="term" value="P:carbohydrate metabolic process"/>
    <property type="evidence" value="ECO:0007669"/>
    <property type="project" value="TreeGrafter"/>
</dbReference>
<evidence type="ECO:0000313" key="11">
    <source>
        <dbReference type="Proteomes" id="UP000334923"/>
    </source>
</evidence>
<dbReference type="InterPro" id="IPR011278">
    <property type="entry name" value="2-MeCitrate/Citrate_synth_II"/>
</dbReference>
<dbReference type="Gene3D" id="1.10.580.10">
    <property type="entry name" value="Citrate Synthase, domain 1"/>
    <property type="match status" value="1"/>
</dbReference>
<dbReference type="SUPFAM" id="SSF48256">
    <property type="entry name" value="Citrate synthase"/>
    <property type="match status" value="1"/>
</dbReference>
<dbReference type="InterPro" id="IPR016142">
    <property type="entry name" value="Citrate_synth-like_lrg_a-sub"/>
</dbReference>
<evidence type="ECO:0000256" key="7">
    <source>
        <dbReference type="PIRNR" id="PIRNR001369"/>
    </source>
</evidence>
<dbReference type="GO" id="GO:0005737">
    <property type="term" value="C:cytoplasm"/>
    <property type="evidence" value="ECO:0007669"/>
    <property type="project" value="InterPro"/>
</dbReference>
<keyword evidence="10" id="KW-0012">Acyltransferase</keyword>
<dbReference type="PANTHER" id="PTHR11739">
    <property type="entry name" value="CITRATE SYNTHASE"/>
    <property type="match status" value="1"/>
</dbReference>
<dbReference type="InterPro" id="IPR024176">
    <property type="entry name" value="Citrate_synthase_bac-typ"/>
</dbReference>